<proteinExistence type="predicted"/>
<comment type="caution">
    <text evidence="2">The sequence shown here is derived from an EMBL/GenBank/DDBJ whole genome shotgun (WGS) entry which is preliminary data.</text>
</comment>
<evidence type="ECO:0000313" key="2">
    <source>
        <dbReference type="EMBL" id="RRT49229.1"/>
    </source>
</evidence>
<feature type="region of interest" description="Disordered" evidence="1">
    <location>
        <begin position="80"/>
        <end position="114"/>
    </location>
</feature>
<evidence type="ECO:0000313" key="3">
    <source>
        <dbReference type="Proteomes" id="UP000287651"/>
    </source>
</evidence>
<dbReference type="AlphaFoldDB" id="A0A426YBX3"/>
<name>A0A426YBX3_ENSVE</name>
<sequence>MKVGAAYERGAATCMLFACKGGWPWPGPLQGQPLGRAVGPPRASDACRRGCRLWIGQLFHLRPSRKGRLPIVRLQGQPPTACRSSARARRHRRPQGLPARGNSALPRWCSKGKG</sequence>
<gene>
    <name evidence="2" type="ORF">B296_00049328</name>
</gene>
<accession>A0A426YBX3</accession>
<dbReference type="EMBL" id="AMZH03013459">
    <property type="protein sequence ID" value="RRT49229.1"/>
    <property type="molecule type" value="Genomic_DNA"/>
</dbReference>
<protein>
    <submittedName>
        <fullName evidence="2">Uncharacterized protein</fullName>
    </submittedName>
</protein>
<evidence type="ECO:0000256" key="1">
    <source>
        <dbReference type="SAM" id="MobiDB-lite"/>
    </source>
</evidence>
<organism evidence="2 3">
    <name type="scientific">Ensete ventricosum</name>
    <name type="common">Abyssinian banana</name>
    <name type="synonym">Musa ensete</name>
    <dbReference type="NCBI Taxonomy" id="4639"/>
    <lineage>
        <taxon>Eukaryota</taxon>
        <taxon>Viridiplantae</taxon>
        <taxon>Streptophyta</taxon>
        <taxon>Embryophyta</taxon>
        <taxon>Tracheophyta</taxon>
        <taxon>Spermatophyta</taxon>
        <taxon>Magnoliopsida</taxon>
        <taxon>Liliopsida</taxon>
        <taxon>Zingiberales</taxon>
        <taxon>Musaceae</taxon>
        <taxon>Ensete</taxon>
    </lineage>
</organism>
<reference evidence="2 3" key="1">
    <citation type="journal article" date="2014" name="Agronomy (Basel)">
        <title>A Draft Genome Sequence for Ensete ventricosum, the Drought-Tolerant Tree Against Hunger.</title>
        <authorList>
            <person name="Harrison J."/>
            <person name="Moore K.A."/>
            <person name="Paszkiewicz K."/>
            <person name="Jones T."/>
            <person name="Grant M."/>
            <person name="Ambacheew D."/>
            <person name="Muzemil S."/>
            <person name="Studholme D.J."/>
        </authorList>
    </citation>
    <scope>NUCLEOTIDE SEQUENCE [LARGE SCALE GENOMIC DNA]</scope>
</reference>
<dbReference type="Proteomes" id="UP000287651">
    <property type="component" value="Unassembled WGS sequence"/>
</dbReference>